<feature type="compositionally biased region" description="Basic residues" evidence="1">
    <location>
        <begin position="164"/>
        <end position="180"/>
    </location>
</feature>
<accession>A0A0F8X1J6</accession>
<name>A0A0F8X1J6_9EURO</name>
<evidence type="ECO:0000313" key="3">
    <source>
        <dbReference type="Proteomes" id="UP000034947"/>
    </source>
</evidence>
<comment type="caution">
    <text evidence="2">The sequence shown here is derived from an EMBL/GenBank/DDBJ whole genome shotgun (WGS) entry which is preliminary data.</text>
</comment>
<dbReference type="OrthoDB" id="4524386at2759"/>
<reference evidence="2 3" key="1">
    <citation type="submission" date="2015-02" db="EMBL/GenBank/DDBJ databases">
        <title>Draft Genome Sequences of Two Closely-Related Aflatoxigenic Aspergillus Species Obtained from the Cote d'Ivoire.</title>
        <authorList>
            <person name="Moore G.G."/>
            <person name="Beltz S.B."/>
            <person name="Mack B.M."/>
        </authorList>
    </citation>
    <scope>NUCLEOTIDE SEQUENCE [LARGE SCALE GENOMIC DNA]</scope>
    <source>
        <strain evidence="2 3">SRRC1432</strain>
    </source>
</reference>
<evidence type="ECO:0000313" key="2">
    <source>
        <dbReference type="EMBL" id="KKK23560.1"/>
    </source>
</evidence>
<dbReference type="Proteomes" id="UP000034947">
    <property type="component" value="Unassembled WGS sequence"/>
</dbReference>
<keyword evidence="3" id="KW-1185">Reference proteome</keyword>
<feature type="region of interest" description="Disordered" evidence="1">
    <location>
        <begin position="428"/>
        <end position="523"/>
    </location>
</feature>
<feature type="region of interest" description="Disordered" evidence="1">
    <location>
        <begin position="633"/>
        <end position="658"/>
    </location>
</feature>
<feature type="region of interest" description="Disordered" evidence="1">
    <location>
        <begin position="161"/>
        <end position="316"/>
    </location>
</feature>
<dbReference type="VEuPathDB" id="FungiDB:P175DRAFT_0554136"/>
<dbReference type="AlphaFoldDB" id="A0A0F8X1J6"/>
<evidence type="ECO:0000256" key="1">
    <source>
        <dbReference type="SAM" id="MobiDB-lite"/>
    </source>
</evidence>
<protein>
    <submittedName>
        <fullName evidence="2">Uncharacterized protein</fullName>
    </submittedName>
</protein>
<feature type="compositionally biased region" description="Polar residues" evidence="1">
    <location>
        <begin position="484"/>
        <end position="497"/>
    </location>
</feature>
<organism evidence="2 3">
    <name type="scientific">Aspergillus ochraceoroseus</name>
    <dbReference type="NCBI Taxonomy" id="138278"/>
    <lineage>
        <taxon>Eukaryota</taxon>
        <taxon>Fungi</taxon>
        <taxon>Dikarya</taxon>
        <taxon>Ascomycota</taxon>
        <taxon>Pezizomycotina</taxon>
        <taxon>Eurotiomycetes</taxon>
        <taxon>Eurotiomycetidae</taxon>
        <taxon>Eurotiales</taxon>
        <taxon>Aspergillaceae</taxon>
        <taxon>Aspergillus</taxon>
        <taxon>Aspergillus subgen. Nidulantes</taxon>
    </lineage>
</organism>
<proteinExistence type="predicted"/>
<gene>
    <name evidence="2" type="ORF">AOCH_004147</name>
</gene>
<sequence length="658" mass="72756">MVVLKRFFHAERASPTPGSRDADIPSRSPSQRTQASGLGLSSKNAQLLDGNGHFQNIEKQFEAMHEQLQARSMPPPTHIPLSRASIRLANRNARHIDLLDALLTFQKHQIVSSGLVSPTAPYNEDVAERNMAPFLRGRQPRSKNLYSRSISPLYQEDVADRNIARNRRRSRSLTRSKSHRSYQPSCQNGGVKGRPRSKTKESQILRSTSPDSLRPIQTPQGETRASSSNDSEIPYTGRHLGVPPAYKQGDSWSNTPLPDSPTLPMTMGYQPRKLNENPRQDSPAGSTPSPRLPKTPKEQKSPGFRPRSSGLKKNVRDLSINTELAALGRPHNIAHRAIQPPTPSNLEGNQTSSIAEVMNSPLQIATPTSPALSLLPMTNQKVAEIMDMFRRAYMSTQTISPHPTFETLQDAIIREINSHEAFQRVPVPEAGPAFTPSPSQDSFDKSAPALKPSSSTSLKDGQLSRLIRKGSLKRHMRDSELRKSISTSVPSHVSRQTPSRRRHTDAPHPTPGFFDTTEPNQLTGEEPVTYMDLLLQTEKSTPQPCCASGLSTTPSILYMRAQTSGSDRESRASLSADDSDDEIIHLPSVGTIPQVQIHGVDENNVTYVAAENTTPRNAYRLMNWPRKSNRSVSWRSTLTRNGSASTKNRNSGLSVQSY</sequence>
<feature type="compositionally biased region" description="Polar residues" evidence="1">
    <location>
        <begin position="204"/>
        <end position="231"/>
    </location>
</feature>
<feature type="compositionally biased region" description="Polar residues" evidence="1">
    <location>
        <begin position="27"/>
        <end position="38"/>
    </location>
</feature>
<dbReference type="EMBL" id="JYKN01000657">
    <property type="protein sequence ID" value="KKK23560.1"/>
    <property type="molecule type" value="Genomic_DNA"/>
</dbReference>
<feature type="region of interest" description="Disordered" evidence="1">
    <location>
        <begin position="10"/>
        <end position="38"/>
    </location>
</feature>
<feature type="compositionally biased region" description="Basic residues" evidence="1">
    <location>
        <begin position="466"/>
        <end position="476"/>
    </location>
</feature>